<comment type="caution">
    <text evidence="3">The sequence shown here is derived from an EMBL/GenBank/DDBJ whole genome shotgun (WGS) entry which is preliminary data.</text>
</comment>
<feature type="region of interest" description="Disordered" evidence="1">
    <location>
        <begin position="663"/>
        <end position="694"/>
    </location>
</feature>
<feature type="region of interest" description="Disordered" evidence="1">
    <location>
        <begin position="724"/>
        <end position="755"/>
    </location>
</feature>
<reference evidence="3" key="1">
    <citation type="submission" date="2023-03" db="EMBL/GenBank/DDBJ databases">
        <title>Massive genome expansion in bonnet fungi (Mycena s.s.) driven by repeated elements and novel gene families across ecological guilds.</title>
        <authorList>
            <consortium name="Lawrence Berkeley National Laboratory"/>
            <person name="Harder C.B."/>
            <person name="Miyauchi S."/>
            <person name="Viragh M."/>
            <person name="Kuo A."/>
            <person name="Thoen E."/>
            <person name="Andreopoulos B."/>
            <person name="Lu D."/>
            <person name="Skrede I."/>
            <person name="Drula E."/>
            <person name="Henrissat B."/>
            <person name="Morin E."/>
            <person name="Kohler A."/>
            <person name="Barry K."/>
            <person name="LaButti K."/>
            <person name="Morin E."/>
            <person name="Salamov A."/>
            <person name="Lipzen A."/>
            <person name="Mereny Z."/>
            <person name="Hegedus B."/>
            <person name="Baldrian P."/>
            <person name="Stursova M."/>
            <person name="Weitz H."/>
            <person name="Taylor A."/>
            <person name="Grigoriev I.V."/>
            <person name="Nagy L.G."/>
            <person name="Martin F."/>
            <person name="Kauserud H."/>
        </authorList>
    </citation>
    <scope>NUCLEOTIDE SEQUENCE</scope>
    <source>
        <strain evidence="3">CBHHK067</strain>
    </source>
</reference>
<dbReference type="Proteomes" id="UP001221757">
    <property type="component" value="Unassembled WGS sequence"/>
</dbReference>
<protein>
    <submittedName>
        <fullName evidence="3">Uncharacterized protein</fullName>
    </submittedName>
</protein>
<organism evidence="3 4">
    <name type="scientific">Mycena rosella</name>
    <name type="common">Pink bonnet</name>
    <name type="synonym">Agaricus rosellus</name>
    <dbReference type="NCBI Taxonomy" id="1033263"/>
    <lineage>
        <taxon>Eukaryota</taxon>
        <taxon>Fungi</taxon>
        <taxon>Dikarya</taxon>
        <taxon>Basidiomycota</taxon>
        <taxon>Agaricomycotina</taxon>
        <taxon>Agaricomycetes</taxon>
        <taxon>Agaricomycetidae</taxon>
        <taxon>Agaricales</taxon>
        <taxon>Marasmiineae</taxon>
        <taxon>Mycenaceae</taxon>
        <taxon>Mycena</taxon>
    </lineage>
</organism>
<feature type="region of interest" description="Disordered" evidence="1">
    <location>
        <begin position="318"/>
        <end position="351"/>
    </location>
</feature>
<feature type="region of interest" description="Disordered" evidence="1">
    <location>
        <begin position="35"/>
        <end position="61"/>
    </location>
</feature>
<accession>A0AAD7BGT1</accession>
<proteinExistence type="predicted"/>
<sequence length="755" mass="82157">MSLLLLNWPFCGFSTQPLPNTGYSRTCTSTKNRVWRGKTPSKTETRRAAAHIPGPRLPTQPFSTPHAVAGDAVPTLIVAGGHRLLPQFPAPHRLSAAKLPDLVQLRRNDRKPHSCTFPQSRPSFPRARVLEHPWPTYLSSRTQHDVPWQRHRDRREKLLDVADRFKHASPADKWFEAVKADPILAQQTTTWAGFSAVFQDRFKGAAPASKPPVQLEAELARMRINLAQLSKGTVRVNNNDIYVLVDFVERVREAVAEAAADQRNVGMWDFYVALPPTKIDIATAQFRVQKNMADQMEELQKKLSGMNVAAARITPAAPRVAPTAASTTKAPSPTPATPADQNAARSNARTAATQAQKAQLLVVLRECIRRTHPDTPAGRALHAADLATWDGKFGLVPRGTLQLERGVLTLWGRDVAAAPEVARWVRVALPFFETALRARGGSWLGRVELGAPATARVHVVEVVELKPWYENAKPDAAGDETPEELIDLYTVGSCANEDTSKPFLHCVIAEGLQGEKIRAMALFNTGALVAAMNQALFDRAKRRLGKIYPPTKRLRMAGGSIVSSTAHWEGTLEVDGLRAQGGFEVFDSHGGWSLLFSKPLQAAFGVVHDVAADIVTLNVDGRSAVIQNQHPDAVAKRRVDAAEAARREASTGMKSCAIPPARRVHSLSGSESTHVRSRSDDTQSTHPTPFADGLKDRVGNAAIHAASTGVTSCAIPPARGVPLSSTSENAYAYAPSGVQCNTEEDQQDQQDQQDG</sequence>
<feature type="signal peptide" evidence="2">
    <location>
        <begin position="1"/>
        <end position="15"/>
    </location>
</feature>
<evidence type="ECO:0000313" key="3">
    <source>
        <dbReference type="EMBL" id="KAJ7620802.1"/>
    </source>
</evidence>
<feature type="chain" id="PRO_5042222525" evidence="2">
    <location>
        <begin position="16"/>
        <end position="755"/>
    </location>
</feature>
<feature type="compositionally biased region" description="Acidic residues" evidence="1">
    <location>
        <begin position="742"/>
        <end position="755"/>
    </location>
</feature>
<evidence type="ECO:0000256" key="1">
    <source>
        <dbReference type="SAM" id="MobiDB-lite"/>
    </source>
</evidence>
<name>A0AAD7BGT1_MYCRO</name>
<keyword evidence="2" id="KW-0732">Signal</keyword>
<dbReference type="EMBL" id="JARKIE010000685">
    <property type="protein sequence ID" value="KAJ7620802.1"/>
    <property type="molecule type" value="Genomic_DNA"/>
</dbReference>
<evidence type="ECO:0000313" key="4">
    <source>
        <dbReference type="Proteomes" id="UP001221757"/>
    </source>
</evidence>
<feature type="compositionally biased region" description="Basic and acidic residues" evidence="1">
    <location>
        <begin position="673"/>
        <end position="683"/>
    </location>
</feature>
<gene>
    <name evidence="3" type="ORF">B0H17DRAFT_1219467</name>
</gene>
<evidence type="ECO:0000256" key="2">
    <source>
        <dbReference type="SAM" id="SignalP"/>
    </source>
</evidence>
<dbReference type="AlphaFoldDB" id="A0AAD7BGT1"/>
<keyword evidence="4" id="KW-1185">Reference proteome</keyword>